<reference evidence="2 3" key="1">
    <citation type="submission" date="2013-08" db="EMBL/GenBank/DDBJ databases">
        <authorList>
            <person name="Huang J."/>
            <person name="Wang G."/>
        </authorList>
    </citation>
    <scope>NUCLEOTIDE SEQUENCE [LARGE SCALE GENOMIC DNA]</scope>
    <source>
        <strain evidence="2 3">JSM 076056</strain>
    </source>
</reference>
<evidence type="ECO:0000313" key="3">
    <source>
        <dbReference type="Proteomes" id="UP000030528"/>
    </source>
</evidence>
<feature type="transmembrane region" description="Helical" evidence="1">
    <location>
        <begin position="7"/>
        <end position="29"/>
    </location>
</feature>
<keyword evidence="1" id="KW-1133">Transmembrane helix</keyword>
<feature type="transmembrane region" description="Helical" evidence="1">
    <location>
        <begin position="35"/>
        <end position="53"/>
    </location>
</feature>
<keyword evidence="1" id="KW-0812">Transmembrane</keyword>
<evidence type="ECO:0000313" key="2">
    <source>
        <dbReference type="EMBL" id="KGX89746.1"/>
    </source>
</evidence>
<sequence>MKNKDILLGIYILILSVVPISGFLSLLFLPGSKDIIVIWTFLIIATILSILSFKRQKFIATLSIIILLGTAGLIIFAAMMAGMSPNS</sequence>
<dbReference type="Proteomes" id="UP000030528">
    <property type="component" value="Unassembled WGS sequence"/>
</dbReference>
<name>A0A0A5G9B5_9BACI</name>
<proteinExistence type="predicted"/>
<comment type="caution">
    <text evidence="2">The sequence shown here is derived from an EMBL/GenBank/DDBJ whole genome shotgun (WGS) entry which is preliminary data.</text>
</comment>
<organism evidence="2 3">
    <name type="scientific">Pontibacillus halophilus JSM 076056 = DSM 19796</name>
    <dbReference type="NCBI Taxonomy" id="1385510"/>
    <lineage>
        <taxon>Bacteria</taxon>
        <taxon>Bacillati</taxon>
        <taxon>Bacillota</taxon>
        <taxon>Bacilli</taxon>
        <taxon>Bacillales</taxon>
        <taxon>Bacillaceae</taxon>
        <taxon>Pontibacillus</taxon>
    </lineage>
</organism>
<accession>A0A0A5G9B5</accession>
<dbReference type="AlphaFoldDB" id="A0A0A5G9B5"/>
<gene>
    <name evidence="2" type="ORF">N781_15985</name>
</gene>
<keyword evidence="3" id="KW-1185">Reference proteome</keyword>
<protein>
    <submittedName>
        <fullName evidence="2">Uncharacterized protein</fullName>
    </submittedName>
</protein>
<dbReference type="EMBL" id="AVPE01000020">
    <property type="protein sequence ID" value="KGX89746.1"/>
    <property type="molecule type" value="Genomic_DNA"/>
</dbReference>
<keyword evidence="1" id="KW-0472">Membrane</keyword>
<feature type="transmembrane region" description="Helical" evidence="1">
    <location>
        <begin position="60"/>
        <end position="81"/>
    </location>
</feature>
<evidence type="ECO:0000256" key="1">
    <source>
        <dbReference type="SAM" id="Phobius"/>
    </source>
</evidence>